<organism evidence="1 2">
    <name type="scientific">Baudoinia panamericana (strain UAMH 10762)</name>
    <name type="common">Angels' share fungus</name>
    <name type="synonym">Baudoinia compniacensis (strain UAMH 10762)</name>
    <dbReference type="NCBI Taxonomy" id="717646"/>
    <lineage>
        <taxon>Eukaryota</taxon>
        <taxon>Fungi</taxon>
        <taxon>Dikarya</taxon>
        <taxon>Ascomycota</taxon>
        <taxon>Pezizomycotina</taxon>
        <taxon>Dothideomycetes</taxon>
        <taxon>Dothideomycetidae</taxon>
        <taxon>Mycosphaerellales</taxon>
        <taxon>Teratosphaeriaceae</taxon>
        <taxon>Baudoinia</taxon>
    </lineage>
</organism>
<dbReference type="KEGG" id="bcom:BAUCODRAFT_39107"/>
<proteinExistence type="predicted"/>
<protein>
    <submittedName>
        <fullName evidence="1">Uncharacterized protein</fullName>
    </submittedName>
</protein>
<reference evidence="1 2" key="1">
    <citation type="journal article" date="2012" name="PLoS Pathog.">
        <title>Diverse lifestyles and strategies of plant pathogenesis encoded in the genomes of eighteen Dothideomycetes fungi.</title>
        <authorList>
            <person name="Ohm R.A."/>
            <person name="Feau N."/>
            <person name="Henrissat B."/>
            <person name="Schoch C.L."/>
            <person name="Horwitz B.A."/>
            <person name="Barry K.W."/>
            <person name="Condon B.J."/>
            <person name="Copeland A.C."/>
            <person name="Dhillon B."/>
            <person name="Glaser F."/>
            <person name="Hesse C.N."/>
            <person name="Kosti I."/>
            <person name="LaButti K."/>
            <person name="Lindquist E.A."/>
            <person name="Lucas S."/>
            <person name="Salamov A.A."/>
            <person name="Bradshaw R.E."/>
            <person name="Ciuffetti L."/>
            <person name="Hamelin R.C."/>
            <person name="Kema G.H.J."/>
            <person name="Lawrence C."/>
            <person name="Scott J.A."/>
            <person name="Spatafora J.W."/>
            <person name="Turgeon B.G."/>
            <person name="de Wit P.J.G.M."/>
            <person name="Zhong S."/>
            <person name="Goodwin S.B."/>
            <person name="Grigoriev I.V."/>
        </authorList>
    </citation>
    <scope>NUCLEOTIDE SEQUENCE [LARGE SCALE GENOMIC DNA]</scope>
    <source>
        <strain evidence="1 2">UAMH 10762</strain>
    </source>
</reference>
<dbReference type="Proteomes" id="UP000011761">
    <property type="component" value="Unassembled WGS sequence"/>
</dbReference>
<evidence type="ECO:0000313" key="1">
    <source>
        <dbReference type="EMBL" id="EMC91954.1"/>
    </source>
</evidence>
<gene>
    <name evidence="1" type="ORF">BAUCODRAFT_39107</name>
</gene>
<dbReference type="HOGENOM" id="CLU_3001884_0_0_1"/>
<accession>M2MZ50</accession>
<name>M2MZ50_BAUPA</name>
<dbReference type="AlphaFoldDB" id="M2MZ50"/>
<sequence>MAQHLVNCIQPRKAECRSLSSVIDQFELSVYLHQHVDALLADQSHVQPNPKRVYADL</sequence>
<feature type="non-terminal residue" evidence="1">
    <location>
        <position position="57"/>
    </location>
</feature>
<dbReference type="RefSeq" id="XP_007680952.1">
    <property type="nucleotide sequence ID" value="XM_007682762.1"/>
</dbReference>
<evidence type="ECO:0000313" key="2">
    <source>
        <dbReference type="Proteomes" id="UP000011761"/>
    </source>
</evidence>
<keyword evidence="2" id="KW-1185">Reference proteome</keyword>
<dbReference type="EMBL" id="KB445563">
    <property type="protein sequence ID" value="EMC91954.1"/>
    <property type="molecule type" value="Genomic_DNA"/>
</dbReference>
<dbReference type="GeneID" id="19113715"/>